<dbReference type="RefSeq" id="WP_215533700.1">
    <property type="nucleotide sequence ID" value="NZ_AP023321.1"/>
</dbReference>
<dbReference type="Proteomes" id="UP000593890">
    <property type="component" value="Chromosome"/>
</dbReference>
<feature type="compositionally biased region" description="Low complexity" evidence="1">
    <location>
        <begin position="348"/>
        <end position="367"/>
    </location>
</feature>
<proteinExistence type="predicted"/>
<dbReference type="Pfam" id="PF01935">
    <property type="entry name" value="DUF87"/>
    <property type="match status" value="1"/>
</dbReference>
<feature type="compositionally biased region" description="Polar residues" evidence="1">
    <location>
        <begin position="1"/>
        <end position="11"/>
    </location>
</feature>
<protein>
    <recommendedName>
        <fullName evidence="2">Helicase HerA central domain-containing protein</fullName>
    </recommendedName>
</protein>
<feature type="domain" description="Helicase HerA central" evidence="2">
    <location>
        <begin position="567"/>
        <end position="792"/>
    </location>
</feature>
<reference evidence="4" key="1">
    <citation type="submission" date="2020-07" db="EMBL/GenBank/DDBJ databases">
        <title>Complete genome sequencing of Clostridia bacterium strain 12CBH8.</title>
        <authorList>
            <person name="Sakamoto M."/>
            <person name="Murakami T."/>
            <person name="Mori H."/>
        </authorList>
    </citation>
    <scope>NUCLEOTIDE SEQUENCE [LARGE SCALE GENOMIC DNA]</scope>
    <source>
        <strain evidence="4">12CBH8</strain>
    </source>
</reference>
<dbReference type="InterPro" id="IPR002789">
    <property type="entry name" value="HerA_central"/>
</dbReference>
<sequence>MPNNATSTGTSHRAARRPQPSAGNGGGSPLPTGGKRTIQPMATPDSKQQKKAKKLLMDAHQLNVLQNDLRIVGVYVNSRHLEMLSPAGKDCLYTSVVDKLDPLQCNRTGIAVYQITKLMYNEEENSYEKLVSVYSALNSFGGVTALILQSDGNSVRLYLCTNTSGNSRIAGELLSGNLKGHFPGCEITQLSEPEKNTLLNSCGPKGSFPAGRTVRSLSMIPSRREEELQKDRELSAQGCEKFIDAMNGHKYTLVILSQCVSPDAMDDCREGLENLYTCLSPYAKETVSYGENQSDTVNYSISSNINYSVGRSISRSFGTSHTASISNGRSYNRGSGYGMFNMHFNSGSGTSSSTSSSTGTNQGYSTGESTSEAMGSGDSQGTGSSVGSNSSLTINRDNKAVQNLLSKLEEHIKRINMSQTFGMWNSCCYLITDDVATANMGTSTLAALLAGDSQAAPRAYCNQWDATNVAEREKVLEYLEYLHHPVIDLAILEETTDASGNRTRSVFQKEKVTPAMMISGKEIPTLMALPRKSVPGIVVDSMAEFGRNIPEKWKKKVKRPILFGNVYHMGQEEKTQTFLDLDTFASHTFICGASGSGKSNTTYNLLEKMIENKIPFLVIEPAKGEYKIEFAGLPNVNIFTADESPYRLLQMNPFEFSSGIHIREHLDQVLQVVSACWPLYGAMPGLLKKAFEQVYIDHGWDLEHSERIVEKGSRFPTFQDLVPVLERIIDHSPYSAQTKGDYKGALLNRISSLCNGFEGQIFGCSSGIPDRTLFNENTIVDLSSIGSDETRSLIMGILIIKLRNFRKTASTQPNSKLIHVTVLEEAHNILKRCSQETNVESGNVQGAAVGNLCRCIAEMRSAGEGFLIIDQSPGAVDPTAIKNTAIKIVMRLPAKDDCQEVGASLSLKEEQIRELSRLDVGVAAIFHAGWTDTLLAKMGDIWDQRYRAKAAPVLNKGVFTKVQGAVVQLMYHNLLEGQAKSIYMDVQELLNILCKESSALKPTLPRSKQQEMLDEVQIYLENNQQFIRANSFKDLQRTFLDFIFDFLRLDSVMRIFPLEGVNKKFDLMDTKLTPKETRIVLRWEKDIRSGICRYLYMPEECEPQKAYRWPLNPTDSECFWMLYGKMLKRYATKMMLRKDGDARYANALDYLNSIKFFQPSAHKGKR</sequence>
<gene>
    <name evidence="3" type="ORF">C12CBH8_10040</name>
</gene>
<dbReference type="AlphaFoldDB" id="A0A7I8D302"/>
<evidence type="ECO:0000313" key="4">
    <source>
        <dbReference type="Proteomes" id="UP000593890"/>
    </source>
</evidence>
<dbReference type="PANTHER" id="PTHR42957">
    <property type="entry name" value="HELICASE MJ1565-RELATED"/>
    <property type="match status" value="1"/>
</dbReference>
<dbReference type="EMBL" id="AP023321">
    <property type="protein sequence ID" value="BCI60365.1"/>
    <property type="molecule type" value="Genomic_DNA"/>
</dbReference>
<dbReference type="PANTHER" id="PTHR42957:SF1">
    <property type="entry name" value="HELICASE MJ1565-RELATED"/>
    <property type="match status" value="1"/>
</dbReference>
<evidence type="ECO:0000256" key="1">
    <source>
        <dbReference type="SAM" id="MobiDB-lite"/>
    </source>
</evidence>
<name>A0A7I8D302_9FIRM</name>
<accession>A0A7I8D302</accession>
<evidence type="ECO:0000259" key="2">
    <source>
        <dbReference type="Pfam" id="PF01935"/>
    </source>
</evidence>
<dbReference type="InterPro" id="IPR008571">
    <property type="entry name" value="HerA-like"/>
</dbReference>
<feature type="region of interest" description="Disordered" evidence="1">
    <location>
        <begin position="348"/>
        <end position="392"/>
    </location>
</feature>
<feature type="compositionally biased region" description="Polar residues" evidence="1">
    <location>
        <begin position="368"/>
        <end position="392"/>
    </location>
</feature>
<dbReference type="SUPFAM" id="SSF52540">
    <property type="entry name" value="P-loop containing nucleoside triphosphate hydrolases"/>
    <property type="match status" value="1"/>
</dbReference>
<organism evidence="3 4">
    <name type="scientific">Solibaculum mannosilyticum</name>
    <dbReference type="NCBI Taxonomy" id="2780922"/>
    <lineage>
        <taxon>Bacteria</taxon>
        <taxon>Bacillati</taxon>
        <taxon>Bacillota</taxon>
        <taxon>Clostridia</taxon>
        <taxon>Eubacteriales</taxon>
        <taxon>Oscillospiraceae</taxon>
        <taxon>Solibaculum</taxon>
    </lineage>
</organism>
<keyword evidence="4" id="KW-1185">Reference proteome</keyword>
<evidence type="ECO:0000313" key="3">
    <source>
        <dbReference type="EMBL" id="BCI60365.1"/>
    </source>
</evidence>
<feature type="region of interest" description="Disordered" evidence="1">
    <location>
        <begin position="1"/>
        <end position="49"/>
    </location>
</feature>
<dbReference type="Gene3D" id="3.40.50.300">
    <property type="entry name" value="P-loop containing nucleotide triphosphate hydrolases"/>
    <property type="match status" value="2"/>
</dbReference>
<dbReference type="InterPro" id="IPR027417">
    <property type="entry name" value="P-loop_NTPase"/>
</dbReference>
<dbReference type="KEGG" id="sman:C12CBH8_10040"/>